<dbReference type="EMBL" id="AZBU02000005">
    <property type="protein sequence ID" value="TKR77450.1"/>
    <property type="molecule type" value="Genomic_DNA"/>
</dbReference>
<evidence type="ECO:0000313" key="3">
    <source>
        <dbReference type="EMBL" id="TKR77450.1"/>
    </source>
</evidence>
<feature type="region of interest" description="Disordered" evidence="1">
    <location>
        <begin position="187"/>
        <end position="224"/>
    </location>
</feature>
<feature type="compositionally biased region" description="Low complexity" evidence="1">
    <location>
        <begin position="102"/>
        <end position="111"/>
    </location>
</feature>
<dbReference type="AlphaFoldDB" id="A0A4U5N4X7"/>
<name>A0A4U5N4X7_STECR</name>
<keyword evidence="2" id="KW-0812">Transmembrane</keyword>
<evidence type="ECO:0000256" key="2">
    <source>
        <dbReference type="SAM" id="Phobius"/>
    </source>
</evidence>
<sequence>MVIDLVTLCIQVPAVMFTTFLIVLCTKKPLLRTSETMLSSTDMSKFKVPESNSNRRNSRSASSSSKHKGKIVRSTKRLLRQPSWRSKNKSRERHEKEEPARVSGSGSSSKVVVERTVVLSLKGQRSPETTEATSQDKSNCTAIEPEEKPEQPKNKIKMSWLSTALQTFHFSPRKRAAAPPLVARLRGHHRFKRSPKSATVPNPSRSTILGKPKFPGRRSLRKNA</sequence>
<keyword evidence="4" id="KW-1185">Reference proteome</keyword>
<dbReference type="Proteomes" id="UP000298663">
    <property type="component" value="Unassembled WGS sequence"/>
</dbReference>
<organism evidence="3 4">
    <name type="scientific">Steinernema carpocapsae</name>
    <name type="common">Entomopathogenic nematode</name>
    <dbReference type="NCBI Taxonomy" id="34508"/>
    <lineage>
        <taxon>Eukaryota</taxon>
        <taxon>Metazoa</taxon>
        <taxon>Ecdysozoa</taxon>
        <taxon>Nematoda</taxon>
        <taxon>Chromadorea</taxon>
        <taxon>Rhabditida</taxon>
        <taxon>Tylenchina</taxon>
        <taxon>Panagrolaimomorpha</taxon>
        <taxon>Strongyloidoidea</taxon>
        <taxon>Steinernematidae</taxon>
        <taxon>Steinernema</taxon>
    </lineage>
</organism>
<evidence type="ECO:0000256" key="1">
    <source>
        <dbReference type="SAM" id="MobiDB-lite"/>
    </source>
</evidence>
<feature type="compositionally biased region" description="Low complexity" evidence="1">
    <location>
        <begin position="51"/>
        <end position="64"/>
    </location>
</feature>
<evidence type="ECO:0000313" key="4">
    <source>
        <dbReference type="Proteomes" id="UP000298663"/>
    </source>
</evidence>
<feature type="region of interest" description="Disordered" evidence="1">
    <location>
        <begin position="37"/>
        <end position="154"/>
    </location>
</feature>
<keyword evidence="2" id="KW-1133">Transmembrane helix</keyword>
<reference evidence="3 4" key="1">
    <citation type="journal article" date="2015" name="Genome Biol.">
        <title>Comparative genomics of Steinernema reveals deeply conserved gene regulatory networks.</title>
        <authorList>
            <person name="Dillman A.R."/>
            <person name="Macchietto M."/>
            <person name="Porter C.F."/>
            <person name="Rogers A."/>
            <person name="Williams B."/>
            <person name="Antoshechkin I."/>
            <person name="Lee M.M."/>
            <person name="Goodwin Z."/>
            <person name="Lu X."/>
            <person name="Lewis E.E."/>
            <person name="Goodrich-Blair H."/>
            <person name="Stock S.P."/>
            <person name="Adams B.J."/>
            <person name="Sternberg P.W."/>
            <person name="Mortazavi A."/>
        </authorList>
    </citation>
    <scope>NUCLEOTIDE SEQUENCE [LARGE SCALE GENOMIC DNA]</scope>
    <source>
        <strain evidence="3 4">ALL</strain>
    </source>
</reference>
<feature type="compositionally biased region" description="Basic residues" evidence="1">
    <location>
        <begin position="214"/>
        <end position="224"/>
    </location>
</feature>
<comment type="caution">
    <text evidence="3">The sequence shown here is derived from an EMBL/GenBank/DDBJ whole genome shotgun (WGS) entry which is preliminary data.</text>
</comment>
<accession>A0A4U5N4X7</accession>
<feature type="compositionally biased region" description="Polar residues" evidence="1">
    <location>
        <begin position="126"/>
        <end position="141"/>
    </location>
</feature>
<feature type="compositionally biased region" description="Polar residues" evidence="1">
    <location>
        <begin position="196"/>
        <end position="207"/>
    </location>
</feature>
<proteinExistence type="predicted"/>
<feature type="compositionally biased region" description="Basic residues" evidence="1">
    <location>
        <begin position="65"/>
        <end position="79"/>
    </location>
</feature>
<keyword evidence="2" id="KW-0472">Membrane</keyword>
<gene>
    <name evidence="3" type="ORF">L596_018422</name>
</gene>
<protein>
    <submittedName>
        <fullName evidence="3">Uncharacterized protein</fullName>
    </submittedName>
</protein>
<reference evidence="3 4" key="2">
    <citation type="journal article" date="2019" name="G3 (Bethesda)">
        <title>Hybrid Assembly of the Genome of the Entomopathogenic Nematode Steinernema carpocapsae Identifies the X-Chromosome.</title>
        <authorList>
            <person name="Serra L."/>
            <person name="Macchietto M."/>
            <person name="Macias-Munoz A."/>
            <person name="McGill C.J."/>
            <person name="Rodriguez I.M."/>
            <person name="Rodriguez B."/>
            <person name="Murad R."/>
            <person name="Mortazavi A."/>
        </authorList>
    </citation>
    <scope>NUCLEOTIDE SEQUENCE [LARGE SCALE GENOMIC DNA]</scope>
    <source>
        <strain evidence="3 4">ALL</strain>
    </source>
</reference>
<feature type="transmembrane region" description="Helical" evidence="2">
    <location>
        <begin position="6"/>
        <end position="25"/>
    </location>
</feature>